<protein>
    <submittedName>
        <fullName evidence="1">Uncharacterized protein</fullName>
    </submittedName>
</protein>
<proteinExistence type="predicted"/>
<name>A0A369W3H3_9HYPH</name>
<dbReference type="EMBL" id="QQNH01000007">
    <property type="protein sequence ID" value="RDE09226.1"/>
    <property type="molecule type" value="Genomic_DNA"/>
</dbReference>
<keyword evidence="2" id="KW-1185">Reference proteome</keyword>
<reference evidence="2" key="1">
    <citation type="submission" date="2018-07" db="EMBL/GenBank/DDBJ databases">
        <authorList>
            <person name="Liu B.-T."/>
            <person name="Du Z."/>
        </authorList>
    </citation>
    <scope>NUCLEOTIDE SEQUENCE [LARGE SCALE GENOMIC DNA]</scope>
    <source>
        <strain evidence="2">XYN52</strain>
    </source>
</reference>
<organism evidence="1 2">
    <name type="scientific">Pelagibacterium lacus</name>
    <dbReference type="NCBI Taxonomy" id="2282655"/>
    <lineage>
        <taxon>Bacteria</taxon>
        <taxon>Pseudomonadati</taxon>
        <taxon>Pseudomonadota</taxon>
        <taxon>Alphaproteobacteria</taxon>
        <taxon>Hyphomicrobiales</taxon>
        <taxon>Devosiaceae</taxon>
        <taxon>Pelagibacterium</taxon>
    </lineage>
</organism>
<dbReference type="OrthoDB" id="675048at2"/>
<evidence type="ECO:0000313" key="1">
    <source>
        <dbReference type="EMBL" id="RDE09226.1"/>
    </source>
</evidence>
<accession>A0A369W3H3</accession>
<dbReference type="AlphaFoldDB" id="A0A369W3H3"/>
<gene>
    <name evidence="1" type="ORF">DVH29_07115</name>
</gene>
<comment type="caution">
    <text evidence="1">The sequence shown here is derived from an EMBL/GenBank/DDBJ whole genome shotgun (WGS) entry which is preliminary data.</text>
</comment>
<evidence type="ECO:0000313" key="2">
    <source>
        <dbReference type="Proteomes" id="UP000253759"/>
    </source>
</evidence>
<dbReference type="RefSeq" id="WP_147276027.1">
    <property type="nucleotide sequence ID" value="NZ_QQNH01000007.1"/>
</dbReference>
<sequence>MTAEAEIVERSLQADGGKTQRVLIPSLPMLERQIRAVAPAAFRDLAAIGAELAREHGADSMCMTTAERHLKVIAVIAHSAVTLRDPDAVPFWRVVDTQRPGSDRLAGGRGFIVAQRAREAKNRA</sequence>
<dbReference type="Proteomes" id="UP000253759">
    <property type="component" value="Unassembled WGS sequence"/>
</dbReference>